<dbReference type="GO" id="GO:0016491">
    <property type="term" value="F:oxidoreductase activity"/>
    <property type="evidence" value="ECO:0007669"/>
    <property type="project" value="UniProtKB-KW"/>
</dbReference>
<dbReference type="InterPro" id="IPR002347">
    <property type="entry name" value="SDR_fam"/>
</dbReference>
<dbReference type="InterPro" id="IPR051122">
    <property type="entry name" value="SDR_DHRS6-like"/>
</dbReference>
<dbReference type="AlphaFoldDB" id="A0A382IZA1"/>
<evidence type="ECO:0000313" key="4">
    <source>
        <dbReference type="EMBL" id="SVC04163.1"/>
    </source>
</evidence>
<dbReference type="InterPro" id="IPR036291">
    <property type="entry name" value="NAD(P)-bd_dom_sf"/>
</dbReference>
<evidence type="ECO:0008006" key="5">
    <source>
        <dbReference type="Google" id="ProtNLM"/>
    </source>
</evidence>
<dbReference type="Pfam" id="PF13561">
    <property type="entry name" value="adh_short_C2"/>
    <property type="match status" value="1"/>
</dbReference>
<name>A0A382IZA1_9ZZZZ</name>
<feature type="region of interest" description="Disordered" evidence="3">
    <location>
        <begin position="1"/>
        <end position="22"/>
    </location>
</feature>
<gene>
    <name evidence="4" type="ORF">METZ01_LOCUS257017</name>
</gene>
<reference evidence="4" key="1">
    <citation type="submission" date="2018-05" db="EMBL/GenBank/DDBJ databases">
        <authorList>
            <person name="Lanie J.A."/>
            <person name="Ng W.-L."/>
            <person name="Kazmierczak K.M."/>
            <person name="Andrzejewski T.M."/>
            <person name="Davidsen T.M."/>
            <person name="Wayne K.J."/>
            <person name="Tettelin H."/>
            <person name="Glass J.I."/>
            <person name="Rusch D."/>
            <person name="Podicherti R."/>
            <person name="Tsui H.-C.T."/>
            <person name="Winkler M.E."/>
        </authorList>
    </citation>
    <scope>NUCLEOTIDE SEQUENCE</scope>
</reference>
<proteinExistence type="inferred from homology"/>
<keyword evidence="2" id="KW-0560">Oxidoreductase</keyword>
<accession>A0A382IZA1</accession>
<dbReference type="PANTHER" id="PTHR43477:SF1">
    <property type="entry name" value="DIHYDROANTICAPSIN 7-DEHYDROGENASE"/>
    <property type="match status" value="1"/>
</dbReference>
<dbReference type="PANTHER" id="PTHR43477">
    <property type="entry name" value="DIHYDROANTICAPSIN 7-DEHYDROGENASE"/>
    <property type="match status" value="1"/>
</dbReference>
<sequence length="71" mass="7584">CNSVHPGFADTQMTAELHGDPVQWQKRVDQTPLGRMGTAEDIAWGCVFLASDESGFMTGAELVIDGGMTAQ</sequence>
<feature type="non-terminal residue" evidence="4">
    <location>
        <position position="1"/>
    </location>
</feature>
<evidence type="ECO:0000256" key="1">
    <source>
        <dbReference type="ARBA" id="ARBA00006484"/>
    </source>
</evidence>
<evidence type="ECO:0000256" key="3">
    <source>
        <dbReference type="SAM" id="MobiDB-lite"/>
    </source>
</evidence>
<organism evidence="4">
    <name type="scientific">marine metagenome</name>
    <dbReference type="NCBI Taxonomy" id="408172"/>
    <lineage>
        <taxon>unclassified sequences</taxon>
        <taxon>metagenomes</taxon>
        <taxon>ecological metagenomes</taxon>
    </lineage>
</organism>
<comment type="similarity">
    <text evidence="1">Belongs to the short-chain dehydrogenases/reductases (SDR) family.</text>
</comment>
<protein>
    <recommendedName>
        <fullName evidence="5">SDR family oxidoreductase</fullName>
    </recommendedName>
</protein>
<evidence type="ECO:0000256" key="2">
    <source>
        <dbReference type="ARBA" id="ARBA00023002"/>
    </source>
</evidence>
<dbReference type="Gene3D" id="3.40.50.720">
    <property type="entry name" value="NAD(P)-binding Rossmann-like Domain"/>
    <property type="match status" value="1"/>
</dbReference>
<dbReference type="SUPFAM" id="SSF51735">
    <property type="entry name" value="NAD(P)-binding Rossmann-fold domains"/>
    <property type="match status" value="1"/>
</dbReference>
<dbReference type="EMBL" id="UINC01070200">
    <property type="protein sequence ID" value="SVC04163.1"/>
    <property type="molecule type" value="Genomic_DNA"/>
</dbReference>